<evidence type="ECO:0000256" key="1">
    <source>
        <dbReference type="SAM" id="Phobius"/>
    </source>
</evidence>
<dbReference type="PANTHER" id="PTHR31145">
    <property type="entry name" value="INTEGRAL MEMBRANE PROTEIN (AFU_ORTHOLOGUE AFUA_7G01610)"/>
    <property type="match status" value="1"/>
</dbReference>
<dbReference type="PANTHER" id="PTHR31145:SF8">
    <property type="entry name" value="INTEGRAL MEMBRANE PROTEIN (AFU_ORTHOLOGUE AFUA_2G17475)"/>
    <property type="match status" value="1"/>
</dbReference>
<keyword evidence="1" id="KW-0472">Membrane</keyword>
<keyword evidence="3" id="KW-1185">Reference proteome</keyword>
<protein>
    <submittedName>
        <fullName evidence="2">Uncharacterized protein</fullName>
    </submittedName>
</protein>
<evidence type="ECO:0000313" key="2">
    <source>
        <dbReference type="EMBL" id="KAH7367652.1"/>
    </source>
</evidence>
<accession>A0A8K0TN87</accession>
<name>A0A8K0TN87_9PEZI</name>
<feature type="transmembrane region" description="Helical" evidence="1">
    <location>
        <begin position="205"/>
        <end position="223"/>
    </location>
</feature>
<proteinExistence type="predicted"/>
<dbReference type="GO" id="GO:0016020">
    <property type="term" value="C:membrane"/>
    <property type="evidence" value="ECO:0007669"/>
    <property type="project" value="TreeGrafter"/>
</dbReference>
<dbReference type="Proteomes" id="UP000813385">
    <property type="component" value="Unassembled WGS sequence"/>
</dbReference>
<feature type="transmembrane region" description="Helical" evidence="1">
    <location>
        <begin position="151"/>
        <end position="171"/>
    </location>
</feature>
<reference evidence="2" key="1">
    <citation type="journal article" date="2021" name="Nat. Commun.">
        <title>Genetic determinants of endophytism in the Arabidopsis root mycobiome.</title>
        <authorList>
            <person name="Mesny F."/>
            <person name="Miyauchi S."/>
            <person name="Thiergart T."/>
            <person name="Pickel B."/>
            <person name="Atanasova L."/>
            <person name="Karlsson M."/>
            <person name="Huettel B."/>
            <person name="Barry K.W."/>
            <person name="Haridas S."/>
            <person name="Chen C."/>
            <person name="Bauer D."/>
            <person name="Andreopoulos W."/>
            <person name="Pangilinan J."/>
            <person name="LaButti K."/>
            <person name="Riley R."/>
            <person name="Lipzen A."/>
            <person name="Clum A."/>
            <person name="Drula E."/>
            <person name="Henrissat B."/>
            <person name="Kohler A."/>
            <person name="Grigoriev I.V."/>
            <person name="Martin F.M."/>
            <person name="Hacquard S."/>
        </authorList>
    </citation>
    <scope>NUCLEOTIDE SEQUENCE</scope>
    <source>
        <strain evidence="2">MPI-CAGE-AT-0016</strain>
    </source>
</reference>
<dbReference type="InterPro" id="IPR040241">
    <property type="entry name" value="TRP_Flc/Pkd2-like"/>
</dbReference>
<gene>
    <name evidence="2" type="ORF">B0T11DRAFT_336989</name>
</gene>
<sequence length="251" mass="28097">MQKAFEKDLTVVGFHDGIISNLVIDTETRRAAYTTITTIRTKVGESYTYEVAWTLYFNDDGSKVKKAVEFCDKDFFFFLGALTLHFPGFMRPATSSNSWSTLMFPGGPVMSGSVYPGISDGIYEVNGTFGGTAGLELVSQVTGAPITMWNWINVISLACMLLASLIFIFQLGPKILWTRRAFDSRTMQKIRGTEVHGVRGTPHTVMRVFFSYFMTPVVAWTSYKLTYAPLLPVHHIIISVMVLVLIPVAFW</sequence>
<feature type="transmembrane region" description="Helical" evidence="1">
    <location>
        <begin position="229"/>
        <end position="250"/>
    </location>
</feature>
<dbReference type="OrthoDB" id="269822at2759"/>
<dbReference type="EMBL" id="JAGPXD010000002">
    <property type="protein sequence ID" value="KAH7367652.1"/>
    <property type="molecule type" value="Genomic_DNA"/>
</dbReference>
<comment type="caution">
    <text evidence="2">The sequence shown here is derived from an EMBL/GenBank/DDBJ whole genome shotgun (WGS) entry which is preliminary data.</text>
</comment>
<feature type="transmembrane region" description="Helical" evidence="1">
    <location>
        <begin position="75"/>
        <end position="93"/>
    </location>
</feature>
<keyword evidence="1" id="KW-0812">Transmembrane</keyword>
<evidence type="ECO:0000313" key="3">
    <source>
        <dbReference type="Proteomes" id="UP000813385"/>
    </source>
</evidence>
<dbReference type="AlphaFoldDB" id="A0A8K0TN87"/>
<keyword evidence="1" id="KW-1133">Transmembrane helix</keyword>
<organism evidence="2 3">
    <name type="scientific">Plectosphaerella cucumerina</name>
    <dbReference type="NCBI Taxonomy" id="40658"/>
    <lineage>
        <taxon>Eukaryota</taxon>
        <taxon>Fungi</taxon>
        <taxon>Dikarya</taxon>
        <taxon>Ascomycota</taxon>
        <taxon>Pezizomycotina</taxon>
        <taxon>Sordariomycetes</taxon>
        <taxon>Hypocreomycetidae</taxon>
        <taxon>Glomerellales</taxon>
        <taxon>Plectosphaerellaceae</taxon>
        <taxon>Plectosphaerella</taxon>
    </lineage>
</organism>
<dbReference type="GO" id="GO:0055085">
    <property type="term" value="P:transmembrane transport"/>
    <property type="evidence" value="ECO:0007669"/>
    <property type="project" value="TreeGrafter"/>
</dbReference>